<evidence type="ECO:0000256" key="2">
    <source>
        <dbReference type="ARBA" id="ARBA00022695"/>
    </source>
</evidence>
<keyword evidence="2" id="KW-0548">Nucleotidyltransferase</keyword>
<dbReference type="InterPro" id="IPR050065">
    <property type="entry name" value="GlmU-like"/>
</dbReference>
<dbReference type="PANTHER" id="PTHR43584:SF8">
    <property type="entry name" value="N-ACETYLMURAMATE ALPHA-1-PHOSPHATE URIDYLYLTRANSFERASE"/>
    <property type="match status" value="1"/>
</dbReference>
<evidence type="ECO:0000313" key="4">
    <source>
        <dbReference type="EMBL" id="MEY8245835.1"/>
    </source>
</evidence>
<dbReference type="RefSeq" id="WP_121699044.1">
    <property type="nucleotide sequence ID" value="NZ_JBCLPP010000025.1"/>
</dbReference>
<gene>
    <name evidence="4" type="ORF">AAK873_09445</name>
</gene>
<comment type="caution">
    <text evidence="4">The sequence shown here is derived from an EMBL/GenBank/DDBJ whole genome shotgun (WGS) entry which is preliminary data.</text>
</comment>
<dbReference type="Proteomes" id="UP001565200">
    <property type="component" value="Unassembled WGS sequence"/>
</dbReference>
<reference evidence="4 5" key="1">
    <citation type="submission" date="2024-03" db="EMBL/GenBank/DDBJ databases">
        <title>Mouse gut bacterial collection (mGBC) of GemPharmatech.</title>
        <authorList>
            <person name="He Y."/>
            <person name="Dong L."/>
            <person name="Wu D."/>
            <person name="Gao X."/>
            <person name="Lin Z."/>
        </authorList>
    </citation>
    <scope>NUCLEOTIDE SEQUENCE [LARGE SCALE GENOMIC DNA]</scope>
    <source>
        <strain evidence="4 5">54-13</strain>
    </source>
</reference>
<dbReference type="Gene3D" id="3.90.550.10">
    <property type="entry name" value="Spore Coat Polysaccharide Biosynthesis Protein SpsA, Chain A"/>
    <property type="match status" value="1"/>
</dbReference>
<dbReference type="SUPFAM" id="SSF53448">
    <property type="entry name" value="Nucleotide-diphospho-sugar transferases"/>
    <property type="match status" value="1"/>
</dbReference>
<dbReference type="InterPro" id="IPR029044">
    <property type="entry name" value="Nucleotide-diphossugar_trans"/>
</dbReference>
<accession>A0ABV4CWQ6</accession>
<evidence type="ECO:0000259" key="3">
    <source>
        <dbReference type="Pfam" id="PF00483"/>
    </source>
</evidence>
<evidence type="ECO:0000313" key="5">
    <source>
        <dbReference type="Proteomes" id="UP001565200"/>
    </source>
</evidence>
<dbReference type="PANTHER" id="PTHR43584">
    <property type="entry name" value="NUCLEOTIDYL TRANSFERASE"/>
    <property type="match status" value="1"/>
</dbReference>
<organism evidence="4 5">
    <name type="scientific">Heminiphilus faecis</name>
    <dbReference type="NCBI Taxonomy" id="2601703"/>
    <lineage>
        <taxon>Bacteria</taxon>
        <taxon>Pseudomonadati</taxon>
        <taxon>Bacteroidota</taxon>
        <taxon>Bacteroidia</taxon>
        <taxon>Bacteroidales</taxon>
        <taxon>Muribaculaceae</taxon>
        <taxon>Heminiphilus</taxon>
    </lineage>
</organism>
<protein>
    <submittedName>
        <fullName evidence="4">Sugar phosphate nucleotidyltransferase</fullName>
    </submittedName>
</protein>
<keyword evidence="5" id="KW-1185">Reference proteome</keyword>
<keyword evidence="1" id="KW-0808">Transferase</keyword>
<dbReference type="Pfam" id="PF00483">
    <property type="entry name" value="NTP_transferase"/>
    <property type="match status" value="1"/>
</dbReference>
<dbReference type="InterPro" id="IPR005835">
    <property type="entry name" value="NTP_transferase_dom"/>
</dbReference>
<evidence type="ECO:0000256" key="1">
    <source>
        <dbReference type="ARBA" id="ARBA00022679"/>
    </source>
</evidence>
<feature type="domain" description="Nucleotidyl transferase" evidence="3">
    <location>
        <begin position="2"/>
        <end position="134"/>
    </location>
</feature>
<proteinExistence type="predicted"/>
<dbReference type="EMBL" id="JBCLPP010000025">
    <property type="protein sequence ID" value="MEY8245835.1"/>
    <property type="molecule type" value="Genomic_DNA"/>
</dbReference>
<sequence>MKAMIFAAGLGTRLLPLTENRPKALVEVAGVPALQRVIMNLVRYGFDEVVINVHHFADKIEDFLENNGYFGIDIKVSDERQLLLDTGGGIAAASALLDGGEPFLVHNVDILTDLDLGRLYRCHCESGADATLLTSDRATSRYLLFDREKRMKGWTNVSTGEVLPHGLDMTGLGMRAFGGIHVISPSMLKPLCEYAPLRPFSIIPFYISVCRDMIIKSYEPDCGYYWFDIGKHSTLAAAADLLGHVK</sequence>
<name>A0ABV4CWQ6_9BACT</name>